<name>A0A3L9Z6B4_9FLAO</name>
<evidence type="ECO:0000313" key="2">
    <source>
        <dbReference type="Proteomes" id="UP000271339"/>
    </source>
</evidence>
<dbReference type="OrthoDB" id="1450221at2"/>
<proteinExistence type="predicted"/>
<protein>
    <recommendedName>
        <fullName evidence="3">Prophage protein DUF1660</fullName>
    </recommendedName>
</protein>
<organism evidence="1 2">
    <name type="scientific">Ulvibacter antarcticus</name>
    <dbReference type="NCBI Taxonomy" id="442714"/>
    <lineage>
        <taxon>Bacteria</taxon>
        <taxon>Pseudomonadati</taxon>
        <taxon>Bacteroidota</taxon>
        <taxon>Flavobacteriia</taxon>
        <taxon>Flavobacteriales</taxon>
        <taxon>Flavobacteriaceae</taxon>
        <taxon>Ulvibacter</taxon>
    </lineage>
</organism>
<accession>A0A3L9Z6B4</accession>
<evidence type="ECO:0008006" key="3">
    <source>
        <dbReference type="Google" id="ProtNLM"/>
    </source>
</evidence>
<sequence length="81" mass="9100">MKTTSPRTANPIIGVVCSTFGHKYVVTRKITNHINEYRCSHCKKEVTENLTGSLEALTLKTKKVNSVVSSFFQKRAERTLA</sequence>
<dbReference type="RefSeq" id="WP_121905851.1">
    <property type="nucleotide sequence ID" value="NZ_REFC01000011.1"/>
</dbReference>
<evidence type="ECO:0000313" key="1">
    <source>
        <dbReference type="EMBL" id="RMA65815.1"/>
    </source>
</evidence>
<dbReference type="EMBL" id="REFC01000011">
    <property type="protein sequence ID" value="RMA65815.1"/>
    <property type="molecule type" value="Genomic_DNA"/>
</dbReference>
<comment type="caution">
    <text evidence="1">The sequence shown here is derived from an EMBL/GenBank/DDBJ whole genome shotgun (WGS) entry which is preliminary data.</text>
</comment>
<dbReference type="AlphaFoldDB" id="A0A3L9Z6B4"/>
<dbReference type="Proteomes" id="UP000271339">
    <property type="component" value="Unassembled WGS sequence"/>
</dbReference>
<reference evidence="1 2" key="1">
    <citation type="submission" date="2018-10" db="EMBL/GenBank/DDBJ databases">
        <title>Genomic Encyclopedia of Archaeal and Bacterial Type Strains, Phase II (KMG-II): from individual species to whole genera.</title>
        <authorList>
            <person name="Goeker M."/>
        </authorList>
    </citation>
    <scope>NUCLEOTIDE SEQUENCE [LARGE SCALE GENOMIC DNA]</scope>
    <source>
        <strain evidence="1 2">DSM 23424</strain>
    </source>
</reference>
<gene>
    <name evidence="1" type="ORF">BXY75_0228</name>
</gene>
<keyword evidence="2" id="KW-1185">Reference proteome</keyword>